<dbReference type="AlphaFoldDB" id="Q07N93"/>
<keyword evidence="2" id="KW-0472">Membrane</keyword>
<dbReference type="SUPFAM" id="SSF74653">
    <property type="entry name" value="TolA/TonB C-terminal domain"/>
    <property type="match status" value="1"/>
</dbReference>
<keyword evidence="1" id="KW-0813">Transport</keyword>
<dbReference type="STRING" id="316055.RPE_2654"/>
<dbReference type="EMBL" id="CP000463">
    <property type="protein sequence ID" value="ABJ06591.1"/>
    <property type="molecule type" value="Genomic_DNA"/>
</dbReference>
<dbReference type="HOGENOM" id="CLU_088938_2_0_5"/>
<evidence type="ECO:0000313" key="5">
    <source>
        <dbReference type="EMBL" id="ABJ06591.1"/>
    </source>
</evidence>
<accession>Q07N93</accession>
<evidence type="ECO:0000256" key="3">
    <source>
        <dbReference type="ARBA" id="ARBA00023237"/>
    </source>
</evidence>
<dbReference type="KEGG" id="rpe:RPE_2654"/>
<evidence type="ECO:0000256" key="1">
    <source>
        <dbReference type="ARBA" id="ARBA00022448"/>
    </source>
</evidence>
<sequence length="266" mass="28331">MAYPGRCPWSNSYLGPGDCLHFIGVLGMTLVLGGTVGTATAGQQAWPPMVSAAQSEASARPLTFDIPSQSLETALDAYGAASRTQVLYESVMTAGRRSREVKGRYTPDAALRLLLSGTGLDLDYTAERAITLMPATKPALSERSDSDRQRHLARFNHFLGGVQAGMMTALCRHPEARPGAFRVALQFRVSTSGAITNLALLNSTGKPPRDAAIASVLGRLSFSEPPPIDMPQPITMTLTDTVSLLDRDSCGGIWNDDSAPPQAARK</sequence>
<organism evidence="5">
    <name type="scientific">Rhodopseudomonas palustris (strain BisA53)</name>
    <dbReference type="NCBI Taxonomy" id="316055"/>
    <lineage>
        <taxon>Bacteria</taxon>
        <taxon>Pseudomonadati</taxon>
        <taxon>Pseudomonadota</taxon>
        <taxon>Alphaproteobacteria</taxon>
        <taxon>Hyphomicrobiales</taxon>
        <taxon>Nitrobacteraceae</taxon>
        <taxon>Rhodopseudomonas</taxon>
    </lineage>
</organism>
<dbReference type="InterPro" id="IPR011662">
    <property type="entry name" value="Secretin/TonB_short_N"/>
</dbReference>
<protein>
    <submittedName>
        <fullName evidence="5">Secretin/TonB short N-terminal domain protein</fullName>
    </submittedName>
</protein>
<keyword evidence="3" id="KW-0998">Cell outer membrane</keyword>
<gene>
    <name evidence="5" type="ordered locus">RPE_2654</name>
</gene>
<proteinExistence type="predicted"/>
<evidence type="ECO:0000256" key="2">
    <source>
        <dbReference type="ARBA" id="ARBA00023136"/>
    </source>
</evidence>
<dbReference type="GO" id="GO:0019867">
    <property type="term" value="C:outer membrane"/>
    <property type="evidence" value="ECO:0007669"/>
    <property type="project" value="InterPro"/>
</dbReference>
<dbReference type="SMART" id="SM00965">
    <property type="entry name" value="STN"/>
    <property type="match status" value="1"/>
</dbReference>
<dbReference type="Pfam" id="PF07660">
    <property type="entry name" value="STN"/>
    <property type="match status" value="1"/>
</dbReference>
<dbReference type="eggNOG" id="COG4772">
    <property type="taxonomic scope" value="Bacteria"/>
</dbReference>
<feature type="domain" description="Secretin/TonB short N-terminal" evidence="4">
    <location>
        <begin position="84"/>
        <end position="135"/>
    </location>
</feature>
<evidence type="ECO:0000259" key="4">
    <source>
        <dbReference type="SMART" id="SM00965"/>
    </source>
</evidence>
<reference evidence="5" key="1">
    <citation type="submission" date="2006-09" db="EMBL/GenBank/DDBJ databases">
        <title>Complete sequence of Rhodopseudomonas palustris BisA53.</title>
        <authorList>
            <consortium name="US DOE Joint Genome Institute"/>
            <person name="Copeland A."/>
            <person name="Lucas S."/>
            <person name="Lapidus A."/>
            <person name="Barry K."/>
            <person name="Detter J.C."/>
            <person name="Glavina del Rio T."/>
            <person name="Hammon N."/>
            <person name="Israni S."/>
            <person name="Dalin E."/>
            <person name="Tice H."/>
            <person name="Pitluck S."/>
            <person name="Chain P."/>
            <person name="Malfatti S."/>
            <person name="Shin M."/>
            <person name="Vergez L."/>
            <person name="Schmutz J."/>
            <person name="Larimer F."/>
            <person name="Land M."/>
            <person name="Hauser L."/>
            <person name="Pelletier D.A."/>
            <person name="Kyrpides N."/>
            <person name="Kim E."/>
            <person name="Harwood C.S."/>
            <person name="Oda Y."/>
            <person name="Richardson P."/>
        </authorList>
    </citation>
    <scope>NUCLEOTIDE SEQUENCE [LARGE SCALE GENOMIC DNA]</scope>
    <source>
        <strain evidence="5">BisA53</strain>
    </source>
</reference>
<dbReference type="Gene3D" id="3.55.50.30">
    <property type="match status" value="1"/>
</dbReference>
<name>Q07N93_RHOP5</name>